<proteinExistence type="predicted"/>
<accession>A0A1G4MFG4</accession>
<dbReference type="OMA" id="WNKDEST"/>
<dbReference type="InterPro" id="IPR055264">
    <property type="entry name" value="BOD1/SHG1_dom"/>
</dbReference>
<reference evidence="3" key="1">
    <citation type="submission" date="2016-03" db="EMBL/GenBank/DDBJ databases">
        <authorList>
            <person name="Devillers H."/>
        </authorList>
    </citation>
    <scope>NUCLEOTIDE SEQUENCE [LARGE SCALE GENOMIC DNA]</scope>
</reference>
<protein>
    <submittedName>
        <fullName evidence="2">LAFE_0F08856g1_1</fullName>
    </submittedName>
</protein>
<evidence type="ECO:0000313" key="3">
    <source>
        <dbReference type="Proteomes" id="UP000190831"/>
    </source>
</evidence>
<keyword evidence="3" id="KW-1185">Reference proteome</keyword>
<dbReference type="OrthoDB" id="5579731at2759"/>
<organism evidence="2 3">
    <name type="scientific">Lachancea fermentati</name>
    <name type="common">Zygosaccharomyces fermentati</name>
    <dbReference type="NCBI Taxonomy" id="4955"/>
    <lineage>
        <taxon>Eukaryota</taxon>
        <taxon>Fungi</taxon>
        <taxon>Dikarya</taxon>
        <taxon>Ascomycota</taxon>
        <taxon>Saccharomycotina</taxon>
        <taxon>Saccharomycetes</taxon>
        <taxon>Saccharomycetales</taxon>
        <taxon>Saccharomycetaceae</taxon>
        <taxon>Lachancea</taxon>
    </lineage>
</organism>
<sequence length="133" mass="15236">MSKHEEIDPAKKLADQFKKQGHFDKIKQDMLLGPIDNTDSTPLQDFIKTRVSAVVQTMVKDDESLIFKNRGSTSALIEGQLLKDGYRKLDTDTISVDARIRKIFEQPQLTTQLKETLVRELDTSEDYEFSTDN</sequence>
<dbReference type="STRING" id="4955.A0A1G4MFG4"/>
<dbReference type="AlphaFoldDB" id="A0A1G4MFG4"/>
<dbReference type="EMBL" id="LT598490">
    <property type="protein sequence ID" value="SCW02548.1"/>
    <property type="molecule type" value="Genomic_DNA"/>
</dbReference>
<gene>
    <name evidence="2" type="ORF">LAFE_0F08856G</name>
</gene>
<name>A0A1G4MFG4_LACFM</name>
<dbReference type="Proteomes" id="UP000190831">
    <property type="component" value="Chromosome F"/>
</dbReference>
<feature type="domain" description="BOD1/SHG1" evidence="1">
    <location>
        <begin position="12"/>
        <end position="116"/>
    </location>
</feature>
<evidence type="ECO:0000313" key="2">
    <source>
        <dbReference type="EMBL" id="SCW02548.1"/>
    </source>
</evidence>
<dbReference type="Pfam" id="PF05205">
    <property type="entry name" value="COMPASS-Shg1"/>
    <property type="match status" value="1"/>
</dbReference>
<evidence type="ECO:0000259" key="1">
    <source>
        <dbReference type="Pfam" id="PF05205"/>
    </source>
</evidence>